<dbReference type="RefSeq" id="WP_109244954.1">
    <property type="nucleotide sequence ID" value="NZ_BFFO01000001.1"/>
</dbReference>
<accession>A0A2R5HDS2</accession>
<evidence type="ECO:0000313" key="4">
    <source>
        <dbReference type="Proteomes" id="UP000245021"/>
    </source>
</evidence>
<keyword evidence="2" id="KW-1133">Transmembrane helix</keyword>
<feature type="transmembrane region" description="Helical" evidence="2">
    <location>
        <begin position="51"/>
        <end position="73"/>
    </location>
</feature>
<keyword evidence="2" id="KW-0472">Membrane</keyword>
<protein>
    <submittedName>
        <fullName evidence="3">Uncharacterized protein</fullName>
    </submittedName>
</protein>
<evidence type="ECO:0000256" key="2">
    <source>
        <dbReference type="SAM" id="Phobius"/>
    </source>
</evidence>
<organism evidence="3 4">
    <name type="scientific">Lactococcus termiticola</name>
    <dbReference type="NCBI Taxonomy" id="2169526"/>
    <lineage>
        <taxon>Bacteria</taxon>
        <taxon>Bacillati</taxon>
        <taxon>Bacillota</taxon>
        <taxon>Bacilli</taxon>
        <taxon>Lactobacillales</taxon>
        <taxon>Streptococcaceae</taxon>
        <taxon>Lactococcus</taxon>
    </lineage>
</organism>
<keyword evidence="4" id="KW-1185">Reference proteome</keyword>
<feature type="region of interest" description="Disordered" evidence="1">
    <location>
        <begin position="1"/>
        <end position="30"/>
    </location>
</feature>
<evidence type="ECO:0000313" key="3">
    <source>
        <dbReference type="EMBL" id="GBG95956.1"/>
    </source>
</evidence>
<name>A0A2R5HDS2_9LACT</name>
<sequence length="128" mass="14073">MYHSKHEKNNAQKKKSTENRKPSCVSRKKEDSIVRKCPENELPYLEIREKWLYASLTVVLFSGGVLPAFTPFLNTPIQKVKAATTPANGQLTAGGTADTGDHTYQASDITQTANWTLGGGFCVWSVIG</sequence>
<dbReference type="AlphaFoldDB" id="A0A2R5HDS2"/>
<keyword evidence="2" id="KW-0812">Transmembrane</keyword>
<comment type="caution">
    <text evidence="3">The sequence shown here is derived from an EMBL/GenBank/DDBJ whole genome shotgun (WGS) entry which is preliminary data.</text>
</comment>
<evidence type="ECO:0000256" key="1">
    <source>
        <dbReference type="SAM" id="MobiDB-lite"/>
    </source>
</evidence>
<gene>
    <name evidence="3" type="ORF">NtB2_00058</name>
</gene>
<reference evidence="3 4" key="1">
    <citation type="journal article" date="2018" name="Genome Announc.">
        <title>Draft Genome Sequence of Lactococcus sp. Strain NtB2 (JCM 32569), Isolated from the Gut of the Higher Termite Nasutitermes takasagoensis.</title>
        <authorList>
            <person name="Noda S."/>
            <person name="Aihara C."/>
            <person name="Yuki M."/>
            <person name="Ohkuma M."/>
        </authorList>
    </citation>
    <scope>NUCLEOTIDE SEQUENCE [LARGE SCALE GENOMIC DNA]</scope>
    <source>
        <strain evidence="3 4">NtB2</strain>
    </source>
</reference>
<feature type="compositionally biased region" description="Basic and acidic residues" evidence="1">
    <location>
        <begin position="7"/>
        <end position="30"/>
    </location>
</feature>
<dbReference type="EMBL" id="BFFO01000001">
    <property type="protein sequence ID" value="GBG95956.1"/>
    <property type="molecule type" value="Genomic_DNA"/>
</dbReference>
<proteinExistence type="predicted"/>
<dbReference type="Proteomes" id="UP000245021">
    <property type="component" value="Unassembled WGS sequence"/>
</dbReference>